<name>A0A2V3ING7_9FLOR</name>
<dbReference type="EMBL" id="NBIV01000117">
    <property type="protein sequence ID" value="PXF43628.1"/>
    <property type="molecule type" value="Genomic_DNA"/>
</dbReference>
<organism evidence="1 2">
    <name type="scientific">Gracilariopsis chorda</name>
    <dbReference type="NCBI Taxonomy" id="448386"/>
    <lineage>
        <taxon>Eukaryota</taxon>
        <taxon>Rhodophyta</taxon>
        <taxon>Florideophyceae</taxon>
        <taxon>Rhodymeniophycidae</taxon>
        <taxon>Gracilariales</taxon>
        <taxon>Gracilariaceae</taxon>
        <taxon>Gracilariopsis</taxon>
    </lineage>
</organism>
<evidence type="ECO:0000313" key="1">
    <source>
        <dbReference type="EMBL" id="PXF43628.1"/>
    </source>
</evidence>
<comment type="caution">
    <text evidence="1">The sequence shown here is derived from an EMBL/GenBank/DDBJ whole genome shotgun (WGS) entry which is preliminary data.</text>
</comment>
<reference evidence="1 2" key="1">
    <citation type="journal article" date="2018" name="Mol. Biol. Evol.">
        <title>Analysis of the draft genome of the red seaweed Gracilariopsis chorda provides insights into genome size evolution in Rhodophyta.</title>
        <authorList>
            <person name="Lee J."/>
            <person name="Yang E.C."/>
            <person name="Graf L."/>
            <person name="Yang J.H."/>
            <person name="Qiu H."/>
            <person name="Zel Zion U."/>
            <person name="Chan C.X."/>
            <person name="Stephens T.G."/>
            <person name="Weber A.P.M."/>
            <person name="Boo G.H."/>
            <person name="Boo S.M."/>
            <person name="Kim K.M."/>
            <person name="Shin Y."/>
            <person name="Jung M."/>
            <person name="Lee S.J."/>
            <person name="Yim H.S."/>
            <person name="Lee J.H."/>
            <person name="Bhattacharya D."/>
            <person name="Yoon H.S."/>
        </authorList>
    </citation>
    <scope>NUCLEOTIDE SEQUENCE [LARGE SCALE GENOMIC DNA]</scope>
    <source>
        <strain evidence="1 2">SKKU-2015</strain>
        <tissue evidence="1">Whole body</tissue>
    </source>
</reference>
<sequence length="164" mass="18819">MPQYASTVSAVLELRENYAAERTPEDQPRDVKYKNIVELAIATRGWSPSAMVSRKQAIGSSDMSTFGDVEVLNALTNTHSPKHNALQQAFQIARSLDQMDNEQDRRVKDDYRLCQARRFPFNIRYLLADIVRSCVDGMSLRRKGRDEVTTERATRFQVLLYLSM</sequence>
<proteinExistence type="predicted"/>
<keyword evidence="2" id="KW-1185">Reference proteome</keyword>
<dbReference type="AlphaFoldDB" id="A0A2V3ING7"/>
<evidence type="ECO:0000313" key="2">
    <source>
        <dbReference type="Proteomes" id="UP000247409"/>
    </source>
</evidence>
<dbReference type="Proteomes" id="UP000247409">
    <property type="component" value="Unassembled WGS sequence"/>
</dbReference>
<gene>
    <name evidence="1" type="ORF">BWQ96_06637</name>
</gene>
<protein>
    <submittedName>
        <fullName evidence="1">Uncharacterized protein</fullName>
    </submittedName>
</protein>
<accession>A0A2V3ING7</accession>